<dbReference type="PRINTS" id="PR00783">
    <property type="entry name" value="MINTRINSICP"/>
</dbReference>
<dbReference type="OrthoDB" id="9807293at2"/>
<evidence type="ECO:0000256" key="5">
    <source>
        <dbReference type="ARBA" id="ARBA00022692"/>
    </source>
</evidence>
<feature type="transmembrane region" description="Helical" evidence="10">
    <location>
        <begin position="222"/>
        <end position="240"/>
    </location>
</feature>
<comment type="similarity">
    <text evidence="2 8">Belongs to the MIP/aquaporin (TC 1.A.8) family.</text>
</comment>
<gene>
    <name evidence="11" type="ORF">CLV58_11137</name>
</gene>
<feature type="transmembrane region" description="Helical" evidence="10">
    <location>
        <begin position="150"/>
        <end position="171"/>
    </location>
</feature>
<dbReference type="PANTHER" id="PTHR19139:SF199">
    <property type="entry name" value="MIP17260P"/>
    <property type="match status" value="1"/>
</dbReference>
<accession>A0A2T0SUC4</accession>
<feature type="transmembrane region" description="Helical" evidence="10">
    <location>
        <begin position="183"/>
        <end position="202"/>
    </location>
</feature>
<sequence length="279" mass="31276">MNSSVAILTSAINKNWKSYLAEAGGVTLFMIVSCLTAVVIHHPDSPVRQHLGDSKLWRRTVQALLVGVVLIVVNFNPWGKKSGSHINPAVTLSFRYLGKISAIDAFWYIVFQCGAAVIVGWIMFTILKPWYDHQEVNFNLSAPRPENGGWPVALLAEFIISSMLMIITLITMHTEKIRKQNSWFNIVLIMLFIVFEAPFSGMSTNPARSLGAAAAAATFRDYWIYVLAPVSAMLLMTWLFKRYWKPKLEEADQGKRDKPTGLFETTANPPDFPIENPNA</sequence>
<comment type="caution">
    <text evidence="11">The sequence shown here is derived from an EMBL/GenBank/DDBJ whole genome shotgun (WGS) entry which is preliminary data.</text>
</comment>
<evidence type="ECO:0000256" key="2">
    <source>
        <dbReference type="ARBA" id="ARBA00006175"/>
    </source>
</evidence>
<dbReference type="GO" id="GO:0015250">
    <property type="term" value="F:water channel activity"/>
    <property type="evidence" value="ECO:0007669"/>
    <property type="project" value="TreeGrafter"/>
</dbReference>
<dbReference type="InterPro" id="IPR023271">
    <property type="entry name" value="Aquaporin-like"/>
</dbReference>
<dbReference type="InterPro" id="IPR000425">
    <property type="entry name" value="MIP"/>
</dbReference>
<name>A0A2T0SUC4_9BACT</name>
<keyword evidence="6 10" id="KW-1133">Transmembrane helix</keyword>
<keyword evidence="3 8" id="KW-0813">Transport</keyword>
<evidence type="ECO:0000256" key="3">
    <source>
        <dbReference type="ARBA" id="ARBA00022448"/>
    </source>
</evidence>
<evidence type="ECO:0000313" key="12">
    <source>
        <dbReference type="Proteomes" id="UP000238375"/>
    </source>
</evidence>
<evidence type="ECO:0000256" key="10">
    <source>
        <dbReference type="SAM" id="Phobius"/>
    </source>
</evidence>
<keyword evidence="12" id="KW-1185">Reference proteome</keyword>
<reference evidence="11 12" key="1">
    <citation type="submission" date="2018-03" db="EMBL/GenBank/DDBJ databases">
        <title>Genomic Encyclopedia of Archaeal and Bacterial Type Strains, Phase II (KMG-II): from individual species to whole genera.</title>
        <authorList>
            <person name="Goeker M."/>
        </authorList>
    </citation>
    <scope>NUCLEOTIDE SEQUENCE [LARGE SCALE GENOMIC DNA]</scope>
    <source>
        <strain evidence="11 12">DSM 28354</strain>
    </source>
</reference>
<evidence type="ECO:0000256" key="8">
    <source>
        <dbReference type="RuleBase" id="RU000477"/>
    </source>
</evidence>
<dbReference type="EMBL" id="PVTE01000011">
    <property type="protein sequence ID" value="PRY37000.1"/>
    <property type="molecule type" value="Genomic_DNA"/>
</dbReference>
<organism evidence="11 12">
    <name type="scientific">Spirosoma oryzae</name>
    <dbReference type="NCBI Taxonomy" id="1469603"/>
    <lineage>
        <taxon>Bacteria</taxon>
        <taxon>Pseudomonadati</taxon>
        <taxon>Bacteroidota</taxon>
        <taxon>Cytophagia</taxon>
        <taxon>Cytophagales</taxon>
        <taxon>Cytophagaceae</taxon>
        <taxon>Spirosoma</taxon>
    </lineage>
</organism>
<feature type="transmembrane region" description="Helical" evidence="10">
    <location>
        <begin position="105"/>
        <end position="130"/>
    </location>
</feature>
<dbReference type="PROSITE" id="PS00221">
    <property type="entry name" value="MIP"/>
    <property type="match status" value="1"/>
</dbReference>
<keyword evidence="7 10" id="KW-0472">Membrane</keyword>
<evidence type="ECO:0000256" key="4">
    <source>
        <dbReference type="ARBA" id="ARBA00022475"/>
    </source>
</evidence>
<feature type="transmembrane region" description="Helical" evidence="10">
    <location>
        <begin position="20"/>
        <end position="40"/>
    </location>
</feature>
<dbReference type="PANTHER" id="PTHR19139">
    <property type="entry name" value="AQUAPORIN TRANSPORTER"/>
    <property type="match status" value="1"/>
</dbReference>
<dbReference type="GO" id="GO:0005886">
    <property type="term" value="C:plasma membrane"/>
    <property type="evidence" value="ECO:0007669"/>
    <property type="project" value="UniProtKB-SubCell"/>
</dbReference>
<dbReference type="Proteomes" id="UP000238375">
    <property type="component" value="Unassembled WGS sequence"/>
</dbReference>
<evidence type="ECO:0000256" key="7">
    <source>
        <dbReference type="ARBA" id="ARBA00023136"/>
    </source>
</evidence>
<feature type="transmembrane region" description="Helical" evidence="10">
    <location>
        <begin position="60"/>
        <end position="78"/>
    </location>
</feature>
<proteinExistence type="inferred from homology"/>
<dbReference type="AlphaFoldDB" id="A0A2T0SUC4"/>
<keyword evidence="5 8" id="KW-0812">Transmembrane</keyword>
<dbReference type="Pfam" id="PF00230">
    <property type="entry name" value="MIP"/>
    <property type="match status" value="1"/>
</dbReference>
<evidence type="ECO:0000256" key="6">
    <source>
        <dbReference type="ARBA" id="ARBA00022989"/>
    </source>
</evidence>
<evidence type="ECO:0000313" key="11">
    <source>
        <dbReference type="EMBL" id="PRY37000.1"/>
    </source>
</evidence>
<feature type="region of interest" description="Disordered" evidence="9">
    <location>
        <begin position="250"/>
        <end position="279"/>
    </location>
</feature>
<evidence type="ECO:0000256" key="9">
    <source>
        <dbReference type="SAM" id="MobiDB-lite"/>
    </source>
</evidence>
<dbReference type="InterPro" id="IPR034294">
    <property type="entry name" value="Aquaporin_transptr"/>
</dbReference>
<feature type="compositionally biased region" description="Basic and acidic residues" evidence="9">
    <location>
        <begin position="250"/>
        <end position="259"/>
    </location>
</feature>
<dbReference type="InterPro" id="IPR022357">
    <property type="entry name" value="MIP_CS"/>
</dbReference>
<dbReference type="Gene3D" id="1.20.1080.10">
    <property type="entry name" value="Glycerol uptake facilitator protein"/>
    <property type="match status" value="1"/>
</dbReference>
<dbReference type="RefSeq" id="WP_106138483.1">
    <property type="nucleotide sequence ID" value="NZ_PVTE01000011.1"/>
</dbReference>
<evidence type="ECO:0000256" key="1">
    <source>
        <dbReference type="ARBA" id="ARBA00004651"/>
    </source>
</evidence>
<keyword evidence="4" id="KW-1003">Cell membrane</keyword>
<comment type="subcellular location">
    <subcellularLocation>
        <location evidence="1">Cell membrane</location>
        <topology evidence="1">Multi-pass membrane protein</topology>
    </subcellularLocation>
</comment>
<protein>
    <submittedName>
        <fullName evidence="11">Aquaporin Z</fullName>
    </submittedName>
</protein>
<dbReference type="SUPFAM" id="SSF81338">
    <property type="entry name" value="Aquaporin-like"/>
    <property type="match status" value="1"/>
</dbReference>